<feature type="non-terminal residue" evidence="1">
    <location>
        <position position="172"/>
    </location>
</feature>
<gene>
    <name evidence="1" type="ORF">A6P07_11600</name>
</gene>
<comment type="caution">
    <text evidence="1">The sequence shown here is derived from an EMBL/GenBank/DDBJ whole genome shotgun (WGS) entry which is preliminary data.</text>
</comment>
<dbReference type="InterPro" id="IPR007933">
    <property type="entry name" value="Transcrpt_activ_CII"/>
</dbReference>
<dbReference type="GO" id="GO:0006355">
    <property type="term" value="P:regulation of DNA-templated transcription"/>
    <property type="evidence" value="ECO:0007669"/>
    <property type="project" value="InterPro"/>
</dbReference>
<evidence type="ECO:0000313" key="1">
    <source>
        <dbReference type="EMBL" id="OCX71634.1"/>
    </source>
</evidence>
<dbReference type="Pfam" id="PF05269">
    <property type="entry name" value="Phage_CII"/>
    <property type="match status" value="1"/>
</dbReference>
<dbReference type="InterPro" id="IPR010982">
    <property type="entry name" value="Lambda_DNA-bd_dom_sf"/>
</dbReference>
<dbReference type="Gene3D" id="1.10.260.40">
    <property type="entry name" value="lambda repressor-like DNA-binding domains"/>
    <property type="match status" value="1"/>
</dbReference>
<protein>
    <submittedName>
        <fullName evidence="1">Uncharacterized protein</fullName>
    </submittedName>
</protein>
<dbReference type="EMBL" id="LWSA01000162">
    <property type="protein sequence ID" value="OCX71634.1"/>
    <property type="molecule type" value="Genomic_DNA"/>
</dbReference>
<dbReference type="InterPro" id="IPR001387">
    <property type="entry name" value="Cro/C1-type_HTH"/>
</dbReference>
<dbReference type="AlphaFoldDB" id="A0A1C2I6N8"/>
<dbReference type="CDD" id="cd00093">
    <property type="entry name" value="HTH_XRE"/>
    <property type="match status" value="1"/>
</dbReference>
<sequence length="172" mass="19018">MLTPLQRCVSDNTDYPPLGGKSEAPIVETENLEVSHGFASLPEKLQRGSYMQAASTEIKIQSLLLRQIMHLGQKQVAESIGVAESQFSRWLGGEAGLKFEQYCRMLEILGTQILSPSEEGESSTSVSTEYLQALKVIARQELIPISVITSDNMPCFQGRLRHGTSSEWNRAC</sequence>
<dbReference type="GO" id="GO:0003677">
    <property type="term" value="F:DNA binding"/>
    <property type="evidence" value="ECO:0007669"/>
    <property type="project" value="InterPro"/>
</dbReference>
<dbReference type="SUPFAM" id="SSF47413">
    <property type="entry name" value="lambda repressor-like DNA-binding domains"/>
    <property type="match status" value="1"/>
</dbReference>
<dbReference type="RefSeq" id="WP_065968172.1">
    <property type="nucleotide sequence ID" value="NZ_LWSA01000162.1"/>
</dbReference>
<organism evidence="1 2">
    <name type="scientific">Acidithiobacillus thiooxidans</name>
    <name type="common">Thiobacillus thiooxidans</name>
    <dbReference type="NCBI Taxonomy" id="930"/>
    <lineage>
        <taxon>Bacteria</taxon>
        <taxon>Pseudomonadati</taxon>
        <taxon>Pseudomonadota</taxon>
        <taxon>Acidithiobacillia</taxon>
        <taxon>Acidithiobacillales</taxon>
        <taxon>Acidithiobacillaceae</taxon>
        <taxon>Acidithiobacillus</taxon>
    </lineage>
</organism>
<reference evidence="1 2" key="1">
    <citation type="journal article" date="2016" name="Int. J. Mol. Sci.">
        <title>Comparative genomics of the extreme acidophile Acidithiobacillus thiooxidans reveals intraspecific divergence and niche adaptation.</title>
        <authorList>
            <person name="Zhang X."/>
            <person name="Feng X."/>
            <person name="Tao J."/>
            <person name="Ma L."/>
            <person name="Xiao Y."/>
            <person name="Liang Y."/>
            <person name="Liu X."/>
            <person name="Yin H."/>
        </authorList>
    </citation>
    <scope>NUCLEOTIDE SEQUENCE [LARGE SCALE GENOMIC DNA]</scope>
    <source>
        <strain evidence="1 2">A02</strain>
    </source>
</reference>
<name>A0A1C2I6N8_ACITH</name>
<dbReference type="STRING" id="930.GCA_002079865_01485"/>
<dbReference type="Proteomes" id="UP000094893">
    <property type="component" value="Unassembled WGS sequence"/>
</dbReference>
<evidence type="ECO:0000313" key="2">
    <source>
        <dbReference type="Proteomes" id="UP000094893"/>
    </source>
</evidence>
<accession>A0A1C2I6N8</accession>
<proteinExistence type="predicted"/>